<evidence type="ECO:0000313" key="2">
    <source>
        <dbReference type="Proteomes" id="UP001622557"/>
    </source>
</evidence>
<proteinExistence type="predicted"/>
<dbReference type="SUPFAM" id="SSF54909">
    <property type="entry name" value="Dimeric alpha+beta barrel"/>
    <property type="match status" value="1"/>
</dbReference>
<dbReference type="Proteomes" id="UP001622557">
    <property type="component" value="Chromosome"/>
</dbReference>
<accession>A0ABZ1KFG3</accession>
<protein>
    <submittedName>
        <fullName evidence="1">YdhR family protein</fullName>
    </submittedName>
</protein>
<dbReference type="InterPro" id="IPR011008">
    <property type="entry name" value="Dimeric_a/b-barrel"/>
</dbReference>
<dbReference type="EMBL" id="CP108164">
    <property type="protein sequence ID" value="WTQ79397.1"/>
    <property type="molecule type" value="Genomic_DNA"/>
</dbReference>
<name>A0ABZ1KFG3_STRAH</name>
<dbReference type="GeneID" id="97279426"/>
<gene>
    <name evidence="1" type="ORF">OG350_03345</name>
</gene>
<dbReference type="Gene3D" id="3.30.70.100">
    <property type="match status" value="1"/>
</dbReference>
<reference evidence="1 2" key="1">
    <citation type="submission" date="2022-10" db="EMBL/GenBank/DDBJ databases">
        <title>The complete genomes of actinobacterial strains from the NBC collection.</title>
        <authorList>
            <person name="Joergensen T.S."/>
            <person name="Alvarez Arevalo M."/>
            <person name="Sterndorff E.B."/>
            <person name="Faurdal D."/>
            <person name="Vuksanovic O."/>
            <person name="Mourched A.-S."/>
            <person name="Charusanti P."/>
            <person name="Shaw S."/>
            <person name="Blin K."/>
            <person name="Weber T."/>
        </authorList>
    </citation>
    <scope>NUCLEOTIDE SEQUENCE [LARGE SCALE GENOMIC DNA]</scope>
    <source>
        <strain evidence="1 2">NBC_00156</strain>
    </source>
</reference>
<organism evidence="1 2">
    <name type="scientific">Streptomyces achromogenes</name>
    <dbReference type="NCBI Taxonomy" id="67255"/>
    <lineage>
        <taxon>Bacteria</taxon>
        <taxon>Bacillati</taxon>
        <taxon>Actinomycetota</taxon>
        <taxon>Actinomycetes</taxon>
        <taxon>Kitasatosporales</taxon>
        <taxon>Streptomycetaceae</taxon>
        <taxon>Streptomyces</taxon>
    </lineage>
</organism>
<sequence>MHAVIAWWDLGRSEQTIGSLRDFLRDEAVDRFSRMPGLRLKFWISDEATNRWGAVLLWESREAAAAPLPNRAAELIGYPPTERHAFDVEATVEGDFALAALAGRGLALTPATG</sequence>
<keyword evidence="2" id="KW-1185">Reference proteome</keyword>
<dbReference type="RefSeq" id="WP_030619188.1">
    <property type="nucleotide sequence ID" value="NZ_CP108164.1"/>
</dbReference>
<evidence type="ECO:0000313" key="1">
    <source>
        <dbReference type="EMBL" id="WTQ79397.1"/>
    </source>
</evidence>